<dbReference type="EMBL" id="CP003364">
    <property type="protein sequence ID" value="AGA28248.1"/>
    <property type="molecule type" value="Genomic_DNA"/>
</dbReference>
<dbReference type="InterPro" id="IPR006597">
    <property type="entry name" value="Sel1-like"/>
</dbReference>
<dbReference type="RefSeq" id="WP_015247378.1">
    <property type="nucleotide sequence ID" value="NC_019892.1"/>
</dbReference>
<dbReference type="SMART" id="SM00028">
    <property type="entry name" value="TPR"/>
    <property type="match status" value="13"/>
</dbReference>
<dbReference type="Gene3D" id="3.30.200.20">
    <property type="entry name" value="Phosphorylase Kinase, domain 1"/>
    <property type="match status" value="1"/>
</dbReference>
<dbReference type="Pfam" id="PF00515">
    <property type="entry name" value="TPR_1"/>
    <property type="match status" value="2"/>
</dbReference>
<dbReference type="GO" id="GO:0005524">
    <property type="term" value="F:ATP binding"/>
    <property type="evidence" value="ECO:0007669"/>
    <property type="project" value="UniProtKB-UniRule"/>
</dbReference>
<evidence type="ECO:0000256" key="1">
    <source>
        <dbReference type="ARBA" id="ARBA00022737"/>
    </source>
</evidence>
<dbReference type="InterPro" id="IPR008271">
    <property type="entry name" value="Ser/Thr_kinase_AS"/>
</dbReference>
<dbReference type="HOGENOM" id="CLU_007799_1_0_0"/>
<gene>
    <name evidence="9" type="ordered locus">Sinac_4025</name>
</gene>
<name>L0DHF5_SINAD</name>
<dbReference type="PROSITE" id="PS00108">
    <property type="entry name" value="PROTEIN_KINASE_ST"/>
    <property type="match status" value="1"/>
</dbReference>
<keyword evidence="10" id="KW-1185">Reference proteome</keyword>
<dbReference type="eggNOG" id="COG0515">
    <property type="taxonomic scope" value="Bacteria"/>
</dbReference>
<feature type="repeat" description="TPR" evidence="5">
    <location>
        <begin position="899"/>
        <end position="932"/>
    </location>
</feature>
<feature type="repeat" description="TPR" evidence="5">
    <location>
        <begin position="1001"/>
        <end position="1034"/>
    </location>
</feature>
<dbReference type="KEGG" id="saci:Sinac_4025"/>
<evidence type="ECO:0000313" key="10">
    <source>
        <dbReference type="Proteomes" id="UP000010798"/>
    </source>
</evidence>
<dbReference type="InterPro" id="IPR019734">
    <property type="entry name" value="TPR_rpt"/>
</dbReference>
<reference evidence="9 10" key="1">
    <citation type="submission" date="2012-02" db="EMBL/GenBank/DDBJ databases">
        <title>Complete sequence of chromosome of Singulisphaera acidiphila DSM 18658.</title>
        <authorList>
            <consortium name="US DOE Joint Genome Institute (JGI-PGF)"/>
            <person name="Lucas S."/>
            <person name="Copeland A."/>
            <person name="Lapidus A."/>
            <person name="Glavina del Rio T."/>
            <person name="Dalin E."/>
            <person name="Tice H."/>
            <person name="Bruce D."/>
            <person name="Goodwin L."/>
            <person name="Pitluck S."/>
            <person name="Peters L."/>
            <person name="Ovchinnikova G."/>
            <person name="Chertkov O."/>
            <person name="Kyrpides N."/>
            <person name="Mavromatis K."/>
            <person name="Ivanova N."/>
            <person name="Brettin T."/>
            <person name="Detter J.C."/>
            <person name="Han C."/>
            <person name="Larimer F."/>
            <person name="Land M."/>
            <person name="Hauser L."/>
            <person name="Markowitz V."/>
            <person name="Cheng J.-F."/>
            <person name="Hugenholtz P."/>
            <person name="Woyke T."/>
            <person name="Wu D."/>
            <person name="Tindall B."/>
            <person name="Pomrenke H."/>
            <person name="Brambilla E."/>
            <person name="Klenk H.-P."/>
            <person name="Eisen J.A."/>
        </authorList>
    </citation>
    <scope>NUCLEOTIDE SEQUENCE [LARGE SCALE GENOMIC DNA]</scope>
    <source>
        <strain evidence="10">ATCC BAA-1392 / DSM 18658 / VKM B-2454 / MOB10</strain>
    </source>
</reference>
<sequence>MAAFDEEAVFQVARQIDRPDTRRLYLDQVCGLDADLRARVDALLRAHDEEQSFLERPAVAPGATGPVAPRETVGTHIGPYKLLQQIGEGGMGTVYMAEQTHPVRRRVALKVIKPGMDSKQVVARFEAERQALTLMDHVNIARVFDGGTTGTGLPYFVMELFTGVPITKYCDDNHLTPRQRLELFVPVCQAIQHAHQKGIIHRDVKPSNVMVTLYDGRPVPKVIDFGVAKATEHKLTDQTLFTQHGGVIGTLEYMSPEQAEMSALGVDTRSDVYSLGALLYELLTGSTPLSHKRMKQMAFAEIIRLIKVEDPPWPSTRLSNSGEALALISAQRQMESGKLTRLVRGELDWIVMKCLEKDRGQRYETANGFAADLLRYLADETVQACPPSARYRFSKFARRNKRALATAAVLAVAVLVVAGTLGWAVRDREARAQQTARERADREVAIQAKVATALNEAERWREQEKWPEALSAVKRAEGLLAGAGSDVLNESVRLFLRDVDFALHLEEIRLLASETVDGSFDWKRQDQRYEEAFRAYGIDVAGLSADKAARIRVRPRVAVAMGVALDDWAGVRGNIDPAGREGLTALAQTVDPDPWRNRVREARGRKDGNALGELAAAPELSRQPPTSLSVLAGALRQAGLADAQVGTLRLAQRQHLGDFWVNYNLAIALSKLGPAHRDASVAFATAAVALRPQSAAAHNVLGIALKVQGKFGEAVASYERALTLDPKHVPAHCNLGGALMAQQKLEEANARFRAAIALDPNSAPAHTGLGWALCDQGKLDEAVESGRRAIALDSKSASAHYNLGRALALQKKLDEAISCYRQAIALDPTFAKAHMNLGNELGNQGKWAEAVACYETATQLNPKDAVPHISLGVALSKQDKLEEAVASLKRAISLDPNYATAHYNLGVALSKQDKLDEAVASLKRTIALDPNYATAHYNLGNAYSEQRKLDEAVTSYRRAIELNRNYTSAHLNLGNELIRQGKLVDAVTSFKRVIELDSNHARAHNQLGIALRRLKRWDEAVTAHRTAIKLDPKYARAYHELGVTLQAQGELGEAITSYKRAIELEPNNTERLADLAWLLATCGEVKHRDPAGAVELAQRAVDLSPDDDFHQAALGVAHYRVGNWKNAVAALSRGMELRPGEAGVTWFYLAMAHWKLGDKGGARKFYDQGVKWVEKSKLKNEPAVQAEAADLMSVKETQK</sequence>
<keyword evidence="2 6" id="KW-0547">Nucleotide-binding</keyword>
<evidence type="ECO:0000256" key="3">
    <source>
        <dbReference type="ARBA" id="ARBA00022803"/>
    </source>
</evidence>
<feature type="repeat" description="TPR" evidence="5">
    <location>
        <begin position="1035"/>
        <end position="1068"/>
    </location>
</feature>
<dbReference type="SMART" id="SM00220">
    <property type="entry name" value="S_TKc"/>
    <property type="match status" value="1"/>
</dbReference>
<evidence type="ECO:0000313" key="9">
    <source>
        <dbReference type="EMBL" id="AGA28248.1"/>
    </source>
</evidence>
<evidence type="ECO:0000256" key="2">
    <source>
        <dbReference type="ARBA" id="ARBA00022741"/>
    </source>
</evidence>
<feature type="repeat" description="TPR" evidence="5">
    <location>
        <begin position="865"/>
        <end position="898"/>
    </location>
</feature>
<dbReference type="PANTHER" id="PTHR44858">
    <property type="entry name" value="TETRATRICOPEPTIDE REPEAT PROTEIN 6"/>
    <property type="match status" value="1"/>
</dbReference>
<feature type="repeat" description="TPR" evidence="5">
    <location>
        <begin position="729"/>
        <end position="762"/>
    </location>
</feature>
<dbReference type="STRING" id="886293.Sinac_4025"/>
<evidence type="ECO:0000256" key="7">
    <source>
        <dbReference type="SAM" id="Phobius"/>
    </source>
</evidence>
<dbReference type="Gene3D" id="1.25.40.10">
    <property type="entry name" value="Tetratricopeptide repeat domain"/>
    <property type="match status" value="5"/>
</dbReference>
<dbReference type="PANTHER" id="PTHR44858:SF1">
    <property type="entry name" value="UDP-N-ACETYLGLUCOSAMINE--PEPTIDE N-ACETYLGLUCOSAMINYLTRANSFERASE SPINDLY-RELATED"/>
    <property type="match status" value="1"/>
</dbReference>
<feature type="repeat" description="TPR" evidence="5">
    <location>
        <begin position="831"/>
        <end position="864"/>
    </location>
</feature>
<dbReference type="AlphaFoldDB" id="L0DHF5"/>
<accession>L0DHF5</accession>
<dbReference type="Pfam" id="PF13414">
    <property type="entry name" value="TPR_11"/>
    <property type="match status" value="3"/>
</dbReference>
<dbReference type="PROSITE" id="PS50011">
    <property type="entry name" value="PROTEIN_KINASE_DOM"/>
    <property type="match status" value="1"/>
</dbReference>
<dbReference type="SMART" id="SM00671">
    <property type="entry name" value="SEL1"/>
    <property type="match status" value="3"/>
</dbReference>
<keyword evidence="7" id="KW-1133">Transmembrane helix</keyword>
<organism evidence="9 10">
    <name type="scientific">Singulisphaera acidiphila (strain ATCC BAA-1392 / DSM 18658 / VKM B-2454 / MOB10)</name>
    <dbReference type="NCBI Taxonomy" id="886293"/>
    <lineage>
        <taxon>Bacteria</taxon>
        <taxon>Pseudomonadati</taxon>
        <taxon>Planctomycetota</taxon>
        <taxon>Planctomycetia</taxon>
        <taxon>Isosphaerales</taxon>
        <taxon>Isosphaeraceae</taxon>
        <taxon>Singulisphaera</taxon>
    </lineage>
</organism>
<dbReference type="Proteomes" id="UP000010798">
    <property type="component" value="Chromosome"/>
</dbReference>
<dbReference type="SUPFAM" id="SSF48452">
    <property type="entry name" value="TPR-like"/>
    <property type="match status" value="3"/>
</dbReference>
<feature type="domain" description="Protein kinase" evidence="8">
    <location>
        <begin position="80"/>
        <end position="377"/>
    </location>
</feature>
<dbReference type="CDD" id="cd14014">
    <property type="entry name" value="STKc_PknB_like"/>
    <property type="match status" value="1"/>
</dbReference>
<dbReference type="Pfam" id="PF13432">
    <property type="entry name" value="TPR_16"/>
    <property type="match status" value="2"/>
</dbReference>
<protein>
    <submittedName>
        <fullName evidence="9">Serine/threonine protein kinase</fullName>
    </submittedName>
</protein>
<dbReference type="InterPro" id="IPR011009">
    <property type="entry name" value="Kinase-like_dom_sf"/>
</dbReference>
<keyword evidence="1" id="KW-0677">Repeat</keyword>
<feature type="repeat" description="TPR" evidence="5">
    <location>
        <begin position="763"/>
        <end position="796"/>
    </location>
</feature>
<dbReference type="InterPro" id="IPR017441">
    <property type="entry name" value="Protein_kinase_ATP_BS"/>
</dbReference>
<keyword evidence="4 6" id="KW-0067">ATP-binding</keyword>
<feature type="repeat" description="TPR" evidence="5">
    <location>
        <begin position="797"/>
        <end position="830"/>
    </location>
</feature>
<proteinExistence type="predicted"/>
<feature type="repeat" description="TPR" evidence="5">
    <location>
        <begin position="967"/>
        <end position="1000"/>
    </location>
</feature>
<dbReference type="Pfam" id="PF00069">
    <property type="entry name" value="Pkinase"/>
    <property type="match status" value="1"/>
</dbReference>
<dbReference type="GO" id="GO:0004674">
    <property type="term" value="F:protein serine/threonine kinase activity"/>
    <property type="evidence" value="ECO:0007669"/>
    <property type="project" value="UniProtKB-KW"/>
</dbReference>
<evidence type="ECO:0000256" key="4">
    <source>
        <dbReference type="ARBA" id="ARBA00022840"/>
    </source>
</evidence>
<keyword evidence="9" id="KW-0723">Serine/threonine-protein kinase</keyword>
<evidence type="ECO:0000256" key="5">
    <source>
        <dbReference type="PROSITE-ProRule" id="PRU00339"/>
    </source>
</evidence>
<feature type="repeat" description="TPR" evidence="5">
    <location>
        <begin position="933"/>
        <end position="966"/>
    </location>
</feature>
<dbReference type="PROSITE" id="PS50293">
    <property type="entry name" value="TPR_REGION"/>
    <property type="match status" value="5"/>
</dbReference>
<feature type="binding site" evidence="6">
    <location>
        <position position="110"/>
    </location>
    <ligand>
        <name>ATP</name>
        <dbReference type="ChEBI" id="CHEBI:30616"/>
    </ligand>
</feature>
<dbReference type="SUPFAM" id="SSF56112">
    <property type="entry name" value="Protein kinase-like (PK-like)"/>
    <property type="match status" value="1"/>
</dbReference>
<dbReference type="eggNOG" id="COG0457">
    <property type="taxonomic scope" value="Bacteria"/>
</dbReference>
<evidence type="ECO:0000256" key="6">
    <source>
        <dbReference type="PROSITE-ProRule" id="PRU10141"/>
    </source>
</evidence>
<keyword evidence="7" id="KW-0812">Transmembrane</keyword>
<dbReference type="InterPro" id="IPR000719">
    <property type="entry name" value="Prot_kinase_dom"/>
</dbReference>
<feature type="repeat" description="TPR" evidence="5">
    <location>
        <begin position="695"/>
        <end position="728"/>
    </location>
</feature>
<dbReference type="PROSITE" id="PS00107">
    <property type="entry name" value="PROTEIN_KINASE_ATP"/>
    <property type="match status" value="1"/>
</dbReference>
<evidence type="ECO:0000259" key="8">
    <source>
        <dbReference type="PROSITE" id="PS50011"/>
    </source>
</evidence>
<dbReference type="PROSITE" id="PS50005">
    <property type="entry name" value="TPR"/>
    <property type="match status" value="11"/>
</dbReference>
<keyword evidence="9" id="KW-0808">Transferase</keyword>
<dbReference type="InterPro" id="IPR011990">
    <property type="entry name" value="TPR-like_helical_dom_sf"/>
</dbReference>
<feature type="transmembrane region" description="Helical" evidence="7">
    <location>
        <begin position="403"/>
        <end position="425"/>
    </location>
</feature>
<keyword evidence="3 5" id="KW-0802">TPR repeat</keyword>
<keyword evidence="9" id="KW-0418">Kinase</keyword>
<keyword evidence="7" id="KW-0472">Membrane</keyword>
<dbReference type="InterPro" id="IPR050498">
    <property type="entry name" value="Ycf3"/>
</dbReference>
<dbReference type="Gene3D" id="1.10.510.10">
    <property type="entry name" value="Transferase(Phosphotransferase) domain 1"/>
    <property type="match status" value="1"/>
</dbReference>